<evidence type="ECO:0000256" key="1">
    <source>
        <dbReference type="ARBA" id="ARBA00038414"/>
    </source>
</evidence>
<dbReference type="InterPro" id="IPR053714">
    <property type="entry name" value="Iso_Racemase_Enz_sf"/>
</dbReference>
<name>A0A1V8SBY4_9PEZI</name>
<evidence type="ECO:0000313" key="3">
    <source>
        <dbReference type="Proteomes" id="UP000192596"/>
    </source>
</evidence>
<dbReference type="PANTHER" id="PTHR28047:SF6">
    <property type="entry name" value="CN HYDROLASE DOMAIN-CONTAINING PROTEIN"/>
    <property type="match status" value="1"/>
</dbReference>
<dbReference type="Pfam" id="PF01177">
    <property type="entry name" value="Asp_Glu_race"/>
    <property type="match status" value="1"/>
</dbReference>
<sequence length="254" mass="26795">MADTKPKIRILIANPNATSSMTDSCLKLVTPTLPPDGSVHGFTSPHPGPSAIEGAVDNVLSSAAAFRALLPLQAKEHYDAILVACYSSHALIPMLREELDVPIIGIMEASLFYARTLGARIGVVSTSSRSAIAHRDGFAAYGFTSSLAGVRSCDLGVLDLERLPRQQVLDRMMTVAKELVEIDGADVLTLGCAGMTDMQAAVQEAVGAEVQVVDGVVAGVQHLIGVVRMGGRTAKRGLWRSSRAGREARGQGYV</sequence>
<comment type="caution">
    <text evidence="2">The sequence shown here is derived from an EMBL/GenBank/DDBJ whole genome shotgun (WGS) entry which is preliminary data.</text>
</comment>
<dbReference type="InterPro" id="IPR015942">
    <property type="entry name" value="Asp/Glu/hydantoin_racemase"/>
</dbReference>
<gene>
    <name evidence="2" type="ORF">B0A48_17101</name>
</gene>
<organism evidence="2 3">
    <name type="scientific">Cryoendolithus antarcticus</name>
    <dbReference type="NCBI Taxonomy" id="1507870"/>
    <lineage>
        <taxon>Eukaryota</taxon>
        <taxon>Fungi</taxon>
        <taxon>Dikarya</taxon>
        <taxon>Ascomycota</taxon>
        <taxon>Pezizomycotina</taxon>
        <taxon>Dothideomycetes</taxon>
        <taxon>Dothideomycetidae</taxon>
        <taxon>Cladosporiales</taxon>
        <taxon>Cladosporiaceae</taxon>
        <taxon>Cryoendolithus</taxon>
    </lineage>
</organism>
<dbReference type="PANTHER" id="PTHR28047">
    <property type="entry name" value="PROTEIN DCG1"/>
    <property type="match status" value="1"/>
</dbReference>
<protein>
    <recommendedName>
        <fullName evidence="4">Hydantoin racemase</fullName>
    </recommendedName>
</protein>
<keyword evidence="3" id="KW-1185">Reference proteome</keyword>
<dbReference type="STRING" id="1507870.A0A1V8SBY4"/>
<dbReference type="AlphaFoldDB" id="A0A1V8SBY4"/>
<reference evidence="3" key="1">
    <citation type="submission" date="2017-03" db="EMBL/GenBank/DDBJ databases">
        <title>Genomes of endolithic fungi from Antarctica.</title>
        <authorList>
            <person name="Coleine C."/>
            <person name="Masonjones S."/>
            <person name="Stajich J.E."/>
        </authorList>
    </citation>
    <scope>NUCLEOTIDE SEQUENCE [LARGE SCALE GENOMIC DNA]</scope>
    <source>
        <strain evidence="3">CCFEE 5527</strain>
    </source>
</reference>
<dbReference type="OrthoDB" id="412018at2759"/>
<proteinExistence type="inferred from homology"/>
<dbReference type="FunCoup" id="A0A1V8SBY4">
    <property type="interactions" value="55"/>
</dbReference>
<dbReference type="InParanoid" id="A0A1V8SBY4"/>
<accession>A0A1V8SBY4</accession>
<dbReference type="Gene3D" id="3.40.50.12500">
    <property type="match status" value="1"/>
</dbReference>
<evidence type="ECO:0008006" key="4">
    <source>
        <dbReference type="Google" id="ProtNLM"/>
    </source>
</evidence>
<dbReference type="Proteomes" id="UP000192596">
    <property type="component" value="Unassembled WGS sequence"/>
</dbReference>
<dbReference type="GO" id="GO:0047661">
    <property type="term" value="F:amino-acid racemase activity"/>
    <property type="evidence" value="ECO:0007669"/>
    <property type="project" value="InterPro"/>
</dbReference>
<comment type="similarity">
    <text evidence="1">Belongs to the HyuE racemase family.</text>
</comment>
<evidence type="ECO:0000313" key="2">
    <source>
        <dbReference type="EMBL" id="OQN96527.1"/>
    </source>
</evidence>
<dbReference type="EMBL" id="NAJO01000065">
    <property type="protein sequence ID" value="OQN96527.1"/>
    <property type="molecule type" value="Genomic_DNA"/>
</dbReference>
<dbReference type="InterPro" id="IPR052186">
    <property type="entry name" value="Hydantoin_racemase-like"/>
</dbReference>